<dbReference type="Proteomes" id="UP000198757">
    <property type="component" value="Unassembled WGS sequence"/>
</dbReference>
<accession>A0A1G6Y3X4</accession>
<sequence>MPAIISGATPGAFIKKIHALQASRISRPGAKSFALVSCRLRRNLPGNRLFLRGRATRTCGQPGRFLYCKTFHHVPCRMRGKTTHIKKGYSMVKIVDAFCIQPKLTYVHKRLIEPGCHFQPKPSLFSRAGIKHRSFVKAVTRDEYSKKSQYAVKKASI</sequence>
<dbReference type="STRING" id="1285928.SAMN04487894_114105"/>
<organism evidence="1 2">
    <name type="scientific">Niabella drilacis (strain DSM 25811 / CCM 8410 / CCUG 62505 / LMG 26954 / E90)</name>
    <dbReference type="NCBI Taxonomy" id="1285928"/>
    <lineage>
        <taxon>Bacteria</taxon>
        <taxon>Pseudomonadati</taxon>
        <taxon>Bacteroidota</taxon>
        <taxon>Chitinophagia</taxon>
        <taxon>Chitinophagales</taxon>
        <taxon>Chitinophagaceae</taxon>
        <taxon>Niabella</taxon>
    </lineage>
</organism>
<dbReference type="AlphaFoldDB" id="A0A1G6Y3X4"/>
<evidence type="ECO:0000313" key="1">
    <source>
        <dbReference type="EMBL" id="SDD84306.1"/>
    </source>
</evidence>
<protein>
    <submittedName>
        <fullName evidence="1">Uncharacterized protein</fullName>
    </submittedName>
</protein>
<proteinExistence type="predicted"/>
<keyword evidence="2" id="KW-1185">Reference proteome</keyword>
<reference evidence="2" key="1">
    <citation type="submission" date="2016-10" db="EMBL/GenBank/DDBJ databases">
        <authorList>
            <person name="Varghese N."/>
            <person name="Submissions S."/>
        </authorList>
    </citation>
    <scope>NUCLEOTIDE SEQUENCE [LARGE SCALE GENOMIC DNA]</scope>
    <source>
        <strain evidence="2">DSM 25811 / CCM 8410 / LMG 26954 / E90</strain>
    </source>
</reference>
<dbReference type="EMBL" id="FMZO01000014">
    <property type="protein sequence ID" value="SDD84306.1"/>
    <property type="molecule type" value="Genomic_DNA"/>
</dbReference>
<evidence type="ECO:0000313" key="2">
    <source>
        <dbReference type="Proteomes" id="UP000198757"/>
    </source>
</evidence>
<name>A0A1G6Y3X4_NIADE</name>
<gene>
    <name evidence="1" type="ORF">SAMN04487894_114105</name>
</gene>